<feature type="domain" description="RING-type" evidence="16">
    <location>
        <begin position="327"/>
        <end position="368"/>
    </location>
</feature>
<dbReference type="PANTHER" id="PTHR45977:SF28">
    <property type="entry name" value="OS02G0674700 PROTEIN"/>
    <property type="match status" value="1"/>
</dbReference>
<keyword evidence="6 15" id="KW-0812">Transmembrane</keyword>
<dbReference type="SMART" id="SM00184">
    <property type="entry name" value="RING"/>
    <property type="match status" value="1"/>
</dbReference>
<keyword evidence="5" id="KW-0808">Transferase</keyword>
<dbReference type="Pfam" id="PF13639">
    <property type="entry name" value="zf-RING_2"/>
    <property type="match status" value="1"/>
</dbReference>
<dbReference type="SUPFAM" id="SSF57850">
    <property type="entry name" value="RING/U-box"/>
    <property type="match status" value="1"/>
</dbReference>
<dbReference type="AlphaFoldDB" id="A0A6A2ZRM4"/>
<evidence type="ECO:0000256" key="2">
    <source>
        <dbReference type="ARBA" id="ARBA00004141"/>
    </source>
</evidence>
<feature type="transmembrane region" description="Helical" evidence="15">
    <location>
        <begin position="248"/>
        <end position="268"/>
    </location>
</feature>
<comment type="subcellular location">
    <subcellularLocation>
        <location evidence="2">Membrane</location>
        <topology evidence="2">Multi-pass membrane protein</topology>
    </subcellularLocation>
</comment>
<evidence type="ECO:0000256" key="11">
    <source>
        <dbReference type="ARBA" id="ARBA00022989"/>
    </source>
</evidence>
<feature type="transmembrane region" description="Helical" evidence="15">
    <location>
        <begin position="200"/>
        <end position="218"/>
    </location>
</feature>
<keyword evidence="10" id="KW-0862">Zinc</keyword>
<feature type="transmembrane region" description="Helical" evidence="15">
    <location>
        <begin position="88"/>
        <end position="109"/>
    </location>
</feature>
<protein>
    <recommendedName>
        <fullName evidence="4">RING-type E3 ubiquitin transferase</fullName>
        <ecNumber evidence="4">2.3.2.27</ecNumber>
    </recommendedName>
</protein>
<dbReference type="EC" id="2.3.2.27" evidence="4"/>
<dbReference type="FunFam" id="3.30.40.10:FF:000217">
    <property type="entry name" value="E3 ubiquitin-protein ligase At1g12760"/>
    <property type="match status" value="1"/>
</dbReference>
<dbReference type="GO" id="GO:0008270">
    <property type="term" value="F:zinc ion binding"/>
    <property type="evidence" value="ECO:0007669"/>
    <property type="project" value="UniProtKB-KW"/>
</dbReference>
<dbReference type="GO" id="GO:0000325">
    <property type="term" value="C:plant-type vacuole"/>
    <property type="evidence" value="ECO:0007669"/>
    <property type="project" value="TreeGrafter"/>
</dbReference>
<evidence type="ECO:0000256" key="3">
    <source>
        <dbReference type="ARBA" id="ARBA00004906"/>
    </source>
</evidence>
<keyword evidence="12 15" id="KW-0472">Membrane</keyword>
<evidence type="ECO:0000313" key="17">
    <source>
        <dbReference type="EMBL" id="KAE8694604.1"/>
    </source>
</evidence>
<accession>A0A6A2ZRM4</accession>
<evidence type="ECO:0000256" key="14">
    <source>
        <dbReference type="SAM" id="MobiDB-lite"/>
    </source>
</evidence>
<keyword evidence="9" id="KW-0833">Ubl conjugation pathway</keyword>
<evidence type="ECO:0000256" key="4">
    <source>
        <dbReference type="ARBA" id="ARBA00012483"/>
    </source>
</evidence>
<feature type="compositionally biased region" description="Polar residues" evidence="14">
    <location>
        <begin position="21"/>
        <end position="32"/>
    </location>
</feature>
<evidence type="ECO:0000256" key="13">
    <source>
        <dbReference type="PROSITE-ProRule" id="PRU00175"/>
    </source>
</evidence>
<dbReference type="EMBL" id="VEPZ02001107">
    <property type="protein sequence ID" value="KAE8694604.1"/>
    <property type="molecule type" value="Genomic_DNA"/>
</dbReference>
<dbReference type="PANTHER" id="PTHR45977">
    <property type="entry name" value="TARGET OF ERK KINASE MPK-1"/>
    <property type="match status" value="1"/>
</dbReference>
<dbReference type="Proteomes" id="UP000436088">
    <property type="component" value="Unassembled WGS sequence"/>
</dbReference>
<sequence>MASTIPTNRFSSDDILDTTPFLSSTSSASQDEPSSRRTVRRQSLRDAARFLHRASSRRMMREPSMLVRETAAEQLEERQSDWAYSKPVVVLDFIWNLAFVVVAFGVLVWSRDERPDIPLRLWIIGYAFQCFLHMVCVCVEYKRRRRQSAEYSPFDAGEEGVLSPGSRVISDQYVSLAQLEEDGGSSVAKHLESANTMFSFIWWIIGFYWVSIGGQAMARSSPQLYWLCIIFLGFDVFFVVFCVALACIIGIAVCCCLPCIIAILYAVADQEGASKEDIDQLPKFKFKKVGNDEKSAAAVQGPVGGIMTECGTDSPLERVLPKDDAECCICLSAYDDGVELRELPCGHHFHCACVEKWLYINATCPLCKYNILKSTSHEEV</sequence>
<dbReference type="InterPro" id="IPR001841">
    <property type="entry name" value="Znf_RING"/>
</dbReference>
<feature type="region of interest" description="Disordered" evidence="14">
    <location>
        <begin position="21"/>
        <end position="42"/>
    </location>
</feature>
<evidence type="ECO:0000256" key="8">
    <source>
        <dbReference type="ARBA" id="ARBA00022771"/>
    </source>
</evidence>
<evidence type="ECO:0000256" key="12">
    <source>
        <dbReference type="ARBA" id="ARBA00023136"/>
    </source>
</evidence>
<reference evidence="17" key="1">
    <citation type="submission" date="2019-09" db="EMBL/GenBank/DDBJ databases">
        <title>Draft genome information of white flower Hibiscus syriacus.</title>
        <authorList>
            <person name="Kim Y.-M."/>
        </authorList>
    </citation>
    <scope>NUCLEOTIDE SEQUENCE [LARGE SCALE GENOMIC DNA]</scope>
    <source>
        <strain evidence="17">YM2019G1</strain>
    </source>
</reference>
<name>A0A6A2ZRM4_HIBSY</name>
<dbReference type="InterPro" id="IPR013083">
    <property type="entry name" value="Znf_RING/FYVE/PHD"/>
</dbReference>
<keyword evidence="11 15" id="KW-1133">Transmembrane helix</keyword>
<evidence type="ECO:0000256" key="10">
    <source>
        <dbReference type="ARBA" id="ARBA00022833"/>
    </source>
</evidence>
<dbReference type="GO" id="GO:0016567">
    <property type="term" value="P:protein ubiquitination"/>
    <property type="evidence" value="ECO:0007669"/>
    <property type="project" value="TreeGrafter"/>
</dbReference>
<evidence type="ECO:0000313" key="18">
    <source>
        <dbReference type="Proteomes" id="UP000436088"/>
    </source>
</evidence>
<evidence type="ECO:0000256" key="9">
    <source>
        <dbReference type="ARBA" id="ARBA00022786"/>
    </source>
</evidence>
<comment type="catalytic activity">
    <reaction evidence="1">
        <text>S-ubiquitinyl-[E2 ubiquitin-conjugating enzyme]-L-cysteine + [acceptor protein]-L-lysine = [E2 ubiquitin-conjugating enzyme]-L-cysteine + N(6)-ubiquitinyl-[acceptor protein]-L-lysine.</text>
        <dbReference type="EC" id="2.3.2.27"/>
    </reaction>
</comment>
<dbReference type="GO" id="GO:0061630">
    <property type="term" value="F:ubiquitin protein ligase activity"/>
    <property type="evidence" value="ECO:0007669"/>
    <property type="project" value="UniProtKB-EC"/>
</dbReference>
<comment type="pathway">
    <text evidence="3">Protein modification; protein ubiquitination.</text>
</comment>
<proteinExistence type="predicted"/>
<evidence type="ECO:0000256" key="1">
    <source>
        <dbReference type="ARBA" id="ARBA00000900"/>
    </source>
</evidence>
<keyword evidence="8 13" id="KW-0863">Zinc-finger</keyword>
<organism evidence="17 18">
    <name type="scientific">Hibiscus syriacus</name>
    <name type="common">Rose of Sharon</name>
    <dbReference type="NCBI Taxonomy" id="106335"/>
    <lineage>
        <taxon>Eukaryota</taxon>
        <taxon>Viridiplantae</taxon>
        <taxon>Streptophyta</taxon>
        <taxon>Embryophyta</taxon>
        <taxon>Tracheophyta</taxon>
        <taxon>Spermatophyta</taxon>
        <taxon>Magnoliopsida</taxon>
        <taxon>eudicotyledons</taxon>
        <taxon>Gunneridae</taxon>
        <taxon>Pentapetalae</taxon>
        <taxon>rosids</taxon>
        <taxon>malvids</taxon>
        <taxon>Malvales</taxon>
        <taxon>Malvaceae</taxon>
        <taxon>Malvoideae</taxon>
        <taxon>Hibiscus</taxon>
    </lineage>
</organism>
<evidence type="ECO:0000256" key="5">
    <source>
        <dbReference type="ARBA" id="ARBA00022679"/>
    </source>
</evidence>
<dbReference type="PROSITE" id="PS50089">
    <property type="entry name" value="ZF_RING_2"/>
    <property type="match status" value="1"/>
</dbReference>
<evidence type="ECO:0000256" key="6">
    <source>
        <dbReference type="ARBA" id="ARBA00022692"/>
    </source>
</evidence>
<feature type="transmembrane region" description="Helical" evidence="15">
    <location>
        <begin position="121"/>
        <end position="141"/>
    </location>
</feature>
<evidence type="ECO:0000259" key="16">
    <source>
        <dbReference type="PROSITE" id="PS50089"/>
    </source>
</evidence>
<dbReference type="GO" id="GO:0006511">
    <property type="term" value="P:ubiquitin-dependent protein catabolic process"/>
    <property type="evidence" value="ECO:0007669"/>
    <property type="project" value="TreeGrafter"/>
</dbReference>
<comment type="caution">
    <text evidence="17">The sequence shown here is derived from an EMBL/GenBank/DDBJ whole genome shotgun (WGS) entry which is preliminary data.</text>
</comment>
<evidence type="ECO:0000256" key="7">
    <source>
        <dbReference type="ARBA" id="ARBA00022723"/>
    </source>
</evidence>
<gene>
    <name evidence="17" type="ORF">F3Y22_tig00110777pilonHSYRG00082</name>
</gene>
<dbReference type="OrthoDB" id="8062037at2759"/>
<keyword evidence="18" id="KW-1185">Reference proteome</keyword>
<dbReference type="GO" id="GO:0016020">
    <property type="term" value="C:membrane"/>
    <property type="evidence" value="ECO:0007669"/>
    <property type="project" value="UniProtKB-SubCell"/>
</dbReference>
<dbReference type="Gene3D" id="3.30.40.10">
    <property type="entry name" value="Zinc/RING finger domain, C3HC4 (zinc finger)"/>
    <property type="match status" value="1"/>
</dbReference>
<evidence type="ECO:0000256" key="15">
    <source>
        <dbReference type="SAM" id="Phobius"/>
    </source>
</evidence>
<feature type="transmembrane region" description="Helical" evidence="15">
    <location>
        <begin position="224"/>
        <end position="243"/>
    </location>
</feature>
<keyword evidence="7" id="KW-0479">Metal-binding</keyword>